<feature type="compositionally biased region" description="Basic and acidic residues" evidence="1">
    <location>
        <begin position="31"/>
        <end position="42"/>
    </location>
</feature>
<organism evidence="3 4">
    <name type="scientific">Mycena albidolilacea</name>
    <dbReference type="NCBI Taxonomy" id="1033008"/>
    <lineage>
        <taxon>Eukaryota</taxon>
        <taxon>Fungi</taxon>
        <taxon>Dikarya</taxon>
        <taxon>Basidiomycota</taxon>
        <taxon>Agaricomycotina</taxon>
        <taxon>Agaricomycetes</taxon>
        <taxon>Agaricomycetidae</taxon>
        <taxon>Agaricales</taxon>
        <taxon>Marasmiineae</taxon>
        <taxon>Mycenaceae</taxon>
        <taxon>Mycena</taxon>
    </lineage>
</organism>
<evidence type="ECO:0000256" key="1">
    <source>
        <dbReference type="SAM" id="MobiDB-lite"/>
    </source>
</evidence>
<protein>
    <submittedName>
        <fullName evidence="3">Uncharacterized protein</fullName>
    </submittedName>
</protein>
<feature type="region of interest" description="Disordered" evidence="1">
    <location>
        <begin position="31"/>
        <end position="51"/>
    </location>
</feature>
<proteinExistence type="predicted"/>
<comment type="caution">
    <text evidence="3">The sequence shown here is derived from an EMBL/GenBank/DDBJ whole genome shotgun (WGS) entry which is preliminary data.</text>
</comment>
<accession>A0AAD7ANE7</accession>
<name>A0AAD7ANE7_9AGAR</name>
<sequence length="278" mass="29418">MEDGIGMGECSEASGHAPTQVVPVAAEKLEQAEFRAPSHDSELTSPNASKKQLENRFVKQAPAQGTRRTPVTQDYVDLFAPPVVVEHGGLKGVHEEFANSDGAGTLTVHSLVCSCCKGLPRARTSPIEPSPVLFQACLHECPAPSTVELGGLNATSPHGTVNSGRGSSETDEQGVVSKVRTLVCSDRASSNTLAHTSRLASSLSSSSSFSPSPSILPLVLSPFSPLVPSASVITYLDFALVSAILWTFWMTYLVWIKCEDAAPCLAWEQEGIGTGPWN</sequence>
<dbReference type="AlphaFoldDB" id="A0AAD7ANE7"/>
<keyword evidence="2" id="KW-0472">Membrane</keyword>
<reference evidence="3" key="1">
    <citation type="submission" date="2023-03" db="EMBL/GenBank/DDBJ databases">
        <title>Massive genome expansion in bonnet fungi (Mycena s.s.) driven by repeated elements and novel gene families across ecological guilds.</title>
        <authorList>
            <consortium name="Lawrence Berkeley National Laboratory"/>
            <person name="Harder C.B."/>
            <person name="Miyauchi S."/>
            <person name="Viragh M."/>
            <person name="Kuo A."/>
            <person name="Thoen E."/>
            <person name="Andreopoulos B."/>
            <person name="Lu D."/>
            <person name="Skrede I."/>
            <person name="Drula E."/>
            <person name="Henrissat B."/>
            <person name="Morin E."/>
            <person name="Kohler A."/>
            <person name="Barry K."/>
            <person name="LaButti K."/>
            <person name="Morin E."/>
            <person name="Salamov A."/>
            <person name="Lipzen A."/>
            <person name="Mereny Z."/>
            <person name="Hegedus B."/>
            <person name="Baldrian P."/>
            <person name="Stursova M."/>
            <person name="Weitz H."/>
            <person name="Taylor A."/>
            <person name="Grigoriev I.V."/>
            <person name="Nagy L.G."/>
            <person name="Martin F."/>
            <person name="Kauserud H."/>
        </authorList>
    </citation>
    <scope>NUCLEOTIDE SEQUENCE</scope>
    <source>
        <strain evidence="3">CBHHK002</strain>
    </source>
</reference>
<keyword evidence="4" id="KW-1185">Reference proteome</keyword>
<evidence type="ECO:0000256" key="2">
    <source>
        <dbReference type="SAM" id="Phobius"/>
    </source>
</evidence>
<evidence type="ECO:0000313" key="4">
    <source>
        <dbReference type="Proteomes" id="UP001218218"/>
    </source>
</evidence>
<evidence type="ECO:0000313" key="3">
    <source>
        <dbReference type="EMBL" id="KAJ7363841.1"/>
    </source>
</evidence>
<keyword evidence="2" id="KW-0812">Transmembrane</keyword>
<dbReference type="Proteomes" id="UP001218218">
    <property type="component" value="Unassembled WGS sequence"/>
</dbReference>
<dbReference type="EMBL" id="JARIHO010000003">
    <property type="protein sequence ID" value="KAJ7363841.1"/>
    <property type="molecule type" value="Genomic_DNA"/>
</dbReference>
<keyword evidence="2" id="KW-1133">Transmembrane helix</keyword>
<gene>
    <name evidence="3" type="ORF">DFH08DRAFT_949474</name>
</gene>
<feature type="transmembrane region" description="Helical" evidence="2">
    <location>
        <begin position="232"/>
        <end position="255"/>
    </location>
</feature>